<sequence length="69" mass="7714">MPLVQANIIFTIDTDFLPPEIPGMDTHDGDVVPPISGAEQVVYEVFKKIQEVLPEKVHAFIHTSTLLDR</sequence>
<proteinExistence type="predicted"/>
<accession>A0A6J7X1H4</accession>
<gene>
    <name evidence="1" type="ORF">UFOVP366_27</name>
</gene>
<dbReference type="EMBL" id="LR798308">
    <property type="protein sequence ID" value="CAB5222802.1"/>
    <property type="molecule type" value="Genomic_DNA"/>
</dbReference>
<organism evidence="1">
    <name type="scientific">uncultured Caudovirales phage</name>
    <dbReference type="NCBI Taxonomy" id="2100421"/>
    <lineage>
        <taxon>Viruses</taxon>
        <taxon>Duplodnaviria</taxon>
        <taxon>Heunggongvirae</taxon>
        <taxon>Uroviricota</taxon>
        <taxon>Caudoviricetes</taxon>
        <taxon>Peduoviridae</taxon>
        <taxon>Maltschvirus</taxon>
        <taxon>Maltschvirus maltsch</taxon>
    </lineage>
</organism>
<name>A0A6J7X1H4_9CAUD</name>
<protein>
    <submittedName>
        <fullName evidence="1">Uncharacterized protein</fullName>
    </submittedName>
</protein>
<reference evidence="1" key="1">
    <citation type="submission" date="2020-05" db="EMBL/GenBank/DDBJ databases">
        <authorList>
            <person name="Chiriac C."/>
            <person name="Salcher M."/>
            <person name="Ghai R."/>
            <person name="Kavagutti S V."/>
        </authorList>
    </citation>
    <scope>NUCLEOTIDE SEQUENCE</scope>
</reference>
<evidence type="ECO:0000313" key="1">
    <source>
        <dbReference type="EMBL" id="CAB5222802.1"/>
    </source>
</evidence>